<dbReference type="InterPro" id="IPR000192">
    <property type="entry name" value="Aminotrans_V_dom"/>
</dbReference>
<dbReference type="Pfam" id="PF22580">
    <property type="entry name" value="KYNU_C"/>
    <property type="match status" value="1"/>
</dbReference>
<dbReference type="OrthoDB" id="5978656at2759"/>
<dbReference type="PANTHER" id="PTHR14084">
    <property type="entry name" value="KYNURENINASE"/>
    <property type="match status" value="1"/>
</dbReference>
<evidence type="ECO:0000256" key="3">
    <source>
        <dbReference type="ARBA" id="ARBA00022801"/>
    </source>
</evidence>
<comment type="pathway">
    <text evidence="5">Amino-acid degradation; L-kynurenine degradation; L-alanine and anthranilate from L-kynurenine: step 1/1.</text>
</comment>
<comment type="catalytic activity">
    <reaction evidence="5">
        <text>L-kynurenine + H2O = anthranilate + L-alanine + H(+)</text>
        <dbReference type="Rhea" id="RHEA:16813"/>
        <dbReference type="ChEBI" id="CHEBI:15377"/>
        <dbReference type="ChEBI" id="CHEBI:15378"/>
        <dbReference type="ChEBI" id="CHEBI:16567"/>
        <dbReference type="ChEBI" id="CHEBI:57959"/>
        <dbReference type="ChEBI" id="CHEBI:57972"/>
        <dbReference type="EC" id="3.7.1.3"/>
    </reaction>
</comment>
<feature type="binding site" evidence="5">
    <location>
        <position position="283"/>
    </location>
    <ligand>
        <name>pyridoxal 5'-phosphate</name>
        <dbReference type="ChEBI" id="CHEBI:597326"/>
    </ligand>
</feature>
<evidence type="ECO:0000256" key="6">
    <source>
        <dbReference type="SAM" id="MobiDB-lite"/>
    </source>
</evidence>
<dbReference type="GO" id="GO:0097053">
    <property type="term" value="P:L-kynurenine catabolic process"/>
    <property type="evidence" value="ECO:0007669"/>
    <property type="project" value="UniProtKB-UniRule"/>
</dbReference>
<evidence type="ECO:0000313" key="8">
    <source>
        <dbReference type="EMBL" id="OCT52054.1"/>
    </source>
</evidence>
<feature type="binding site" evidence="5">
    <location>
        <position position="398"/>
    </location>
    <ligand>
        <name>pyridoxal 5'-phosphate</name>
        <dbReference type="ChEBI" id="CHEBI:597326"/>
    </ligand>
</feature>
<organism evidence="8 9">
    <name type="scientific">Cladophialophora carrionii</name>
    <dbReference type="NCBI Taxonomy" id="86049"/>
    <lineage>
        <taxon>Eukaryota</taxon>
        <taxon>Fungi</taxon>
        <taxon>Dikarya</taxon>
        <taxon>Ascomycota</taxon>
        <taxon>Pezizomycotina</taxon>
        <taxon>Eurotiomycetes</taxon>
        <taxon>Chaetothyriomycetidae</taxon>
        <taxon>Chaetothyriales</taxon>
        <taxon>Herpotrichiellaceae</taxon>
        <taxon>Cladophialophora</taxon>
    </lineage>
</organism>
<dbReference type="SUPFAM" id="SSF53383">
    <property type="entry name" value="PLP-dependent transferases"/>
    <property type="match status" value="1"/>
</dbReference>
<dbReference type="PANTHER" id="PTHR14084:SF2">
    <property type="entry name" value="KYNURENINASE 2"/>
    <property type="match status" value="1"/>
</dbReference>
<evidence type="ECO:0000256" key="1">
    <source>
        <dbReference type="ARBA" id="ARBA00022490"/>
    </source>
</evidence>
<comment type="catalytic activity">
    <reaction evidence="5">
        <text>3-hydroxy-L-kynurenine + H2O = 3-hydroxyanthranilate + L-alanine + H(+)</text>
        <dbReference type="Rhea" id="RHEA:25143"/>
        <dbReference type="ChEBI" id="CHEBI:15377"/>
        <dbReference type="ChEBI" id="CHEBI:15378"/>
        <dbReference type="ChEBI" id="CHEBI:36559"/>
        <dbReference type="ChEBI" id="CHEBI:57972"/>
        <dbReference type="ChEBI" id="CHEBI:58125"/>
    </reaction>
</comment>
<dbReference type="EC" id="3.7.1.3" evidence="5"/>
<dbReference type="GO" id="GO:0034354">
    <property type="term" value="P:'de novo' NAD+ biosynthetic process from L-tryptophan"/>
    <property type="evidence" value="ECO:0007669"/>
    <property type="project" value="UniProtKB-UniRule"/>
</dbReference>
<feature type="binding site" evidence="5">
    <location>
        <position position="488"/>
    </location>
    <ligand>
        <name>pyridoxal 5'-phosphate</name>
        <dbReference type="ChEBI" id="CHEBI:597326"/>
    </ligand>
</feature>
<evidence type="ECO:0000256" key="2">
    <source>
        <dbReference type="ARBA" id="ARBA00022642"/>
    </source>
</evidence>
<dbReference type="Proteomes" id="UP000094526">
    <property type="component" value="Unassembled WGS sequence"/>
</dbReference>
<dbReference type="UniPathway" id="UPA00334">
    <property type="reaction ID" value="UER00455"/>
</dbReference>
<comment type="pathway">
    <text evidence="5">Cofactor biosynthesis; NAD(+) biosynthesis; quinolinate from L-kynurenine: step 2/3.</text>
</comment>
<comment type="function">
    <text evidence="5">Catalyzes the cleavage of L-kynurenine (L-Kyn) and L-3-hydroxykynurenine (L-3OHKyn) into anthranilic acid (AA) and 3-hydroxyanthranilic acid (3-OHAA), respectively.</text>
</comment>
<evidence type="ECO:0000259" key="7">
    <source>
        <dbReference type="Pfam" id="PF00266"/>
    </source>
</evidence>
<dbReference type="EMBL" id="LGRB01000009">
    <property type="protein sequence ID" value="OCT52054.1"/>
    <property type="molecule type" value="Genomic_DNA"/>
</dbReference>
<comment type="cofactor">
    <cofactor evidence="5">
        <name>pyridoxal 5'-phosphate</name>
        <dbReference type="ChEBI" id="CHEBI:597326"/>
    </cofactor>
</comment>
<keyword evidence="2 5" id="KW-0662">Pyridine nucleotide biosynthesis</keyword>
<dbReference type="Pfam" id="PF00266">
    <property type="entry name" value="Aminotran_5"/>
    <property type="match status" value="1"/>
</dbReference>
<dbReference type="GO" id="GO:0030429">
    <property type="term" value="F:kynureninase activity"/>
    <property type="evidence" value="ECO:0007669"/>
    <property type="project" value="UniProtKB-UniRule"/>
</dbReference>
<feature type="binding site" evidence="5">
    <location>
        <position position="284"/>
    </location>
    <ligand>
        <name>pyridoxal 5'-phosphate</name>
        <dbReference type="ChEBI" id="CHEBI:597326"/>
    </ligand>
</feature>
<dbReference type="GO" id="GO:0019805">
    <property type="term" value="P:quinolinate biosynthetic process"/>
    <property type="evidence" value="ECO:0007669"/>
    <property type="project" value="UniProtKB-UniRule"/>
</dbReference>
<name>A0A1C1CU92_9EURO</name>
<comment type="caution">
    <text evidence="8">The sequence shown here is derived from an EMBL/GenBank/DDBJ whole genome shotgun (WGS) entry which is preliminary data.</text>
</comment>
<dbReference type="AlphaFoldDB" id="A0A1C1CU92"/>
<dbReference type="InterPro" id="IPR015422">
    <property type="entry name" value="PyrdxlP-dep_Trfase_small"/>
</dbReference>
<comment type="similarity">
    <text evidence="5">Belongs to the kynureninase family.</text>
</comment>
<keyword evidence="9" id="KW-1185">Reference proteome</keyword>
<evidence type="ECO:0000313" key="9">
    <source>
        <dbReference type="Proteomes" id="UP000094526"/>
    </source>
</evidence>
<dbReference type="GO" id="GO:0005737">
    <property type="term" value="C:cytoplasm"/>
    <property type="evidence" value="ECO:0007669"/>
    <property type="project" value="UniProtKB-SubCell"/>
</dbReference>
<dbReference type="FunFam" id="3.40.640.10:FF:000031">
    <property type="entry name" value="Kynureninase"/>
    <property type="match status" value="1"/>
</dbReference>
<dbReference type="InterPro" id="IPR015421">
    <property type="entry name" value="PyrdxlP-dep_Trfase_major"/>
</dbReference>
<dbReference type="STRING" id="86049.A0A1C1CU92"/>
<gene>
    <name evidence="5" type="primary">BNA5</name>
    <name evidence="8" type="ORF">CLCR_08043</name>
</gene>
<dbReference type="Gene3D" id="3.40.640.10">
    <property type="entry name" value="Type I PLP-dependent aspartate aminotransferase-like (Major domain)"/>
    <property type="match status" value="1"/>
</dbReference>
<dbReference type="InterPro" id="IPR015424">
    <property type="entry name" value="PyrdxlP-dep_Trfase"/>
</dbReference>
<protein>
    <recommendedName>
        <fullName evidence="5">Kynureninase</fullName>
        <ecNumber evidence="5">3.7.1.3</ecNumber>
    </recommendedName>
    <alternativeName>
        <fullName evidence="5">Biosynthesis of nicotinic acid protein 5</fullName>
    </alternativeName>
    <alternativeName>
        <fullName evidence="5">L-kynurenine hydrolase</fullName>
    </alternativeName>
</protein>
<dbReference type="NCBIfam" id="TIGR01814">
    <property type="entry name" value="kynureninase"/>
    <property type="match status" value="1"/>
</dbReference>
<comment type="caution">
    <text evidence="5">Lacks conserved residue(s) required for the propagation of feature annotation.</text>
</comment>
<sequence>MYPHGREGGHGTEKEEEKDEEDEEAEETLPFSESAREKIEHAVIQPASQPASRKPASGIGHRVARCLSIVPLEAFTLGPKAGANIMAPGIISADTIPNSPSGWAHDEANPSAKTTQSPPSLHLKEIYPATSNGNSHSNIAFDTDTDTDTDSEDHAHALDTADPLRDFRAEFIIPTRASLKGRAFPLPDPLSSLEHAPTSSNGQSSPDQAIYFCGNSLGVQPRRTAQYIQAQLDTWAALGVGGHFAQVAHSPLSPWQAMADVAAEQSCRLVGALPGEVAVANTLTVNLHLLMASFYRPTARRNKILLEWKAFPSDHYAIESQILWHGYDPKEAMILVEPDQDHIISTEKLISIIDMHAEEIALILLPGVQYYSGQFLDVARITAHAHSRGLVIGWDLAHAAGNVPLQLHDWNVDFAAWCTYKYMNAGPGSIAGLFVHERHGRVEYANGSGEPEFRHRLTGWYGGDRASRFQMDNKFRPIPGAGGFQVSNPSAIDLTALCASLSVFGETSIQELRQKSLKLTAYLQHLLLKDTPTSDRDRPFRILTPLDPSRRGAQLSLLLKPGLLERVAAKLEDAGIVVDQRKPDVIRVAPVPLYNSYHDVWVFARVFKQAVGV</sequence>
<feature type="binding site" evidence="5">
    <location>
        <position position="420"/>
    </location>
    <ligand>
        <name>pyridoxal 5'-phosphate</name>
        <dbReference type="ChEBI" id="CHEBI:597326"/>
    </ligand>
</feature>
<dbReference type="GO" id="GO:0030170">
    <property type="term" value="F:pyridoxal phosphate binding"/>
    <property type="evidence" value="ECO:0007669"/>
    <property type="project" value="UniProtKB-UniRule"/>
</dbReference>
<evidence type="ECO:0000256" key="4">
    <source>
        <dbReference type="ARBA" id="ARBA00022898"/>
    </source>
</evidence>
<keyword evidence="1 5" id="KW-0963">Cytoplasm</keyword>
<feature type="compositionally biased region" description="Acidic residues" evidence="6">
    <location>
        <begin position="16"/>
        <end position="27"/>
    </location>
</feature>
<dbReference type="Gene3D" id="3.90.1150.10">
    <property type="entry name" value="Aspartate Aminotransferase, domain 1"/>
    <property type="match status" value="1"/>
</dbReference>
<feature type="binding site" evidence="5">
    <location>
        <position position="460"/>
    </location>
    <ligand>
        <name>pyridoxal 5'-phosphate</name>
        <dbReference type="ChEBI" id="CHEBI:597326"/>
    </ligand>
</feature>
<accession>A0A1C1CU92</accession>
<comment type="subcellular location">
    <subcellularLocation>
        <location evidence="5">Cytoplasm</location>
    </subcellularLocation>
</comment>
<dbReference type="GO" id="GO:0043420">
    <property type="term" value="P:anthranilate metabolic process"/>
    <property type="evidence" value="ECO:0007669"/>
    <property type="project" value="UniProtKB-UniRule"/>
</dbReference>
<evidence type="ECO:0000256" key="5">
    <source>
        <dbReference type="HAMAP-Rule" id="MF_03017"/>
    </source>
</evidence>
<dbReference type="eggNOG" id="KOG3846">
    <property type="taxonomic scope" value="Eukaryota"/>
</dbReference>
<feature type="domain" description="Aminotransferase class V" evidence="7">
    <location>
        <begin position="337"/>
        <end position="437"/>
    </location>
</feature>
<keyword evidence="4 5" id="KW-0663">Pyridoxal phosphate</keyword>
<feature type="modified residue" description="N6-(pyridoxal phosphate)lysine" evidence="5">
    <location>
        <position position="421"/>
    </location>
</feature>
<feature type="region of interest" description="Disordered" evidence="6">
    <location>
        <begin position="1"/>
        <end position="58"/>
    </location>
</feature>
<feature type="binding site" evidence="5">
    <location>
        <position position="395"/>
    </location>
    <ligand>
        <name>pyridoxal 5'-phosphate</name>
        <dbReference type="ChEBI" id="CHEBI:597326"/>
    </ligand>
</feature>
<feature type="compositionally biased region" description="Basic and acidic residues" evidence="6">
    <location>
        <begin position="1"/>
        <end position="15"/>
    </location>
</feature>
<dbReference type="InterPro" id="IPR010111">
    <property type="entry name" value="Kynureninase"/>
</dbReference>
<reference evidence="9" key="1">
    <citation type="submission" date="2015-07" db="EMBL/GenBank/DDBJ databases">
        <authorList>
            <person name="Teixeira M.M."/>
            <person name="Souza R.C."/>
            <person name="Almeida L.G."/>
            <person name="Vicente V.A."/>
            <person name="de Hoog S."/>
            <person name="Bocca A.L."/>
            <person name="de Almeida S.R."/>
            <person name="Vasconcelos A.T."/>
            <person name="Felipe M.S."/>
        </authorList>
    </citation>
    <scope>NUCLEOTIDE SEQUENCE [LARGE SCALE GENOMIC DNA]</scope>
    <source>
        <strain evidence="9">KSF</strain>
    </source>
</reference>
<comment type="subunit">
    <text evidence="5">Homodimer.</text>
</comment>
<dbReference type="HAMAP" id="MF_01970">
    <property type="entry name" value="Kynureninase"/>
    <property type="match status" value="1"/>
</dbReference>
<dbReference type="VEuPathDB" id="FungiDB:CLCR_08043"/>
<keyword evidence="3 5" id="KW-0378">Hydrolase</keyword>
<dbReference type="GO" id="GO:0019441">
    <property type="term" value="P:L-tryptophan catabolic process to kynurenine"/>
    <property type="evidence" value="ECO:0007669"/>
    <property type="project" value="TreeGrafter"/>
</dbReference>
<feature type="binding site" evidence="5">
    <location>
        <begin position="311"/>
        <end position="314"/>
    </location>
    <ligand>
        <name>pyridoxal 5'-phosphate</name>
        <dbReference type="ChEBI" id="CHEBI:597326"/>
    </ligand>
</feature>
<dbReference type="VEuPathDB" id="FungiDB:G647_06080"/>
<proteinExistence type="inferred from homology"/>
<dbReference type="UniPathway" id="UPA00253">
    <property type="reaction ID" value="UER00329"/>
</dbReference>